<dbReference type="EMBL" id="MDSU01000020">
    <property type="protein sequence ID" value="OSS41107.1"/>
    <property type="molecule type" value="Genomic_DNA"/>
</dbReference>
<gene>
    <name evidence="6" type="ORF">DESAMIL20_2045</name>
</gene>
<evidence type="ECO:0000256" key="3">
    <source>
        <dbReference type="PROSITE-ProRule" id="PRU00169"/>
    </source>
</evidence>
<dbReference type="STRING" id="1562698.DESAMIL20_2045"/>
<dbReference type="GO" id="GO:0003677">
    <property type="term" value="F:DNA binding"/>
    <property type="evidence" value="ECO:0007669"/>
    <property type="project" value="UniProtKB-KW"/>
</dbReference>
<reference evidence="6 7" key="1">
    <citation type="journal article" date="2017" name="Front. Microbiol.">
        <title>Genome Sequence of Desulfurella amilsii Strain TR1 and Comparative Genomics of Desulfurellaceae Family.</title>
        <authorList>
            <person name="Florentino A.P."/>
            <person name="Stams A.J."/>
            <person name="Sanchez-Andrea I."/>
        </authorList>
    </citation>
    <scope>NUCLEOTIDE SEQUENCE [LARGE SCALE GENOMIC DNA]</scope>
    <source>
        <strain evidence="6 7">TR1</strain>
    </source>
</reference>
<keyword evidence="2" id="KW-0238">DNA-binding</keyword>
<keyword evidence="1 3" id="KW-0597">Phosphoprotein</keyword>
<dbReference type="Proteomes" id="UP000194141">
    <property type="component" value="Unassembled WGS sequence"/>
</dbReference>
<feature type="domain" description="HTH luxR-type" evidence="4">
    <location>
        <begin position="147"/>
        <end position="212"/>
    </location>
</feature>
<dbReference type="GO" id="GO:0000160">
    <property type="term" value="P:phosphorelay signal transduction system"/>
    <property type="evidence" value="ECO:0007669"/>
    <property type="project" value="InterPro"/>
</dbReference>
<dbReference type="SMART" id="SM00448">
    <property type="entry name" value="REC"/>
    <property type="match status" value="1"/>
</dbReference>
<dbReference type="Pfam" id="PF00196">
    <property type="entry name" value="GerE"/>
    <property type="match status" value="1"/>
</dbReference>
<evidence type="ECO:0000256" key="1">
    <source>
        <dbReference type="ARBA" id="ARBA00022553"/>
    </source>
</evidence>
<evidence type="ECO:0000256" key="2">
    <source>
        <dbReference type="ARBA" id="ARBA00023125"/>
    </source>
</evidence>
<dbReference type="InterPro" id="IPR016032">
    <property type="entry name" value="Sig_transdc_resp-reg_C-effctor"/>
</dbReference>
<evidence type="ECO:0000259" key="5">
    <source>
        <dbReference type="PROSITE" id="PS50110"/>
    </source>
</evidence>
<name>A0A1X4XU96_9BACT</name>
<dbReference type="SUPFAM" id="SSF52172">
    <property type="entry name" value="CheY-like"/>
    <property type="match status" value="1"/>
</dbReference>
<protein>
    <submittedName>
        <fullName evidence="6">Transcriptional regulatory protein UhpA</fullName>
    </submittedName>
</protein>
<dbReference type="SMART" id="SM00421">
    <property type="entry name" value="HTH_LUXR"/>
    <property type="match status" value="1"/>
</dbReference>
<dbReference type="SUPFAM" id="SSF46894">
    <property type="entry name" value="C-terminal effector domain of the bipartite response regulators"/>
    <property type="match status" value="1"/>
</dbReference>
<dbReference type="InterPro" id="IPR058245">
    <property type="entry name" value="NreC/VraR/RcsB-like_REC"/>
</dbReference>
<comment type="caution">
    <text evidence="6">The sequence shown here is derived from an EMBL/GenBank/DDBJ whole genome shotgun (WGS) entry which is preliminary data.</text>
</comment>
<dbReference type="CDD" id="cd06170">
    <property type="entry name" value="LuxR_C_like"/>
    <property type="match status" value="1"/>
</dbReference>
<dbReference type="Gene3D" id="3.40.50.2300">
    <property type="match status" value="1"/>
</dbReference>
<dbReference type="PANTHER" id="PTHR43214">
    <property type="entry name" value="TWO-COMPONENT RESPONSE REGULATOR"/>
    <property type="match status" value="1"/>
</dbReference>
<proteinExistence type="predicted"/>
<dbReference type="OrthoDB" id="9780312at2"/>
<dbReference type="InterPro" id="IPR001789">
    <property type="entry name" value="Sig_transdc_resp-reg_receiver"/>
</dbReference>
<dbReference type="RefSeq" id="WP_086034769.1">
    <property type="nucleotide sequence ID" value="NZ_MDSU01000020.1"/>
</dbReference>
<dbReference type="PANTHER" id="PTHR43214:SF43">
    <property type="entry name" value="TWO-COMPONENT RESPONSE REGULATOR"/>
    <property type="match status" value="1"/>
</dbReference>
<dbReference type="PRINTS" id="PR00038">
    <property type="entry name" value="HTHLUXR"/>
</dbReference>
<dbReference type="CDD" id="cd17535">
    <property type="entry name" value="REC_NarL-like"/>
    <property type="match status" value="1"/>
</dbReference>
<dbReference type="Pfam" id="PF00072">
    <property type="entry name" value="Response_reg"/>
    <property type="match status" value="1"/>
</dbReference>
<dbReference type="PROSITE" id="PS00622">
    <property type="entry name" value="HTH_LUXR_1"/>
    <property type="match status" value="1"/>
</dbReference>
<dbReference type="InterPro" id="IPR039420">
    <property type="entry name" value="WalR-like"/>
</dbReference>
<dbReference type="AlphaFoldDB" id="A0A1X4XU96"/>
<dbReference type="PROSITE" id="PS50110">
    <property type="entry name" value="RESPONSE_REGULATORY"/>
    <property type="match status" value="1"/>
</dbReference>
<dbReference type="InterPro" id="IPR011006">
    <property type="entry name" value="CheY-like_superfamily"/>
</dbReference>
<organism evidence="6 7">
    <name type="scientific">Desulfurella amilsii</name>
    <dbReference type="NCBI Taxonomy" id="1562698"/>
    <lineage>
        <taxon>Bacteria</taxon>
        <taxon>Pseudomonadati</taxon>
        <taxon>Campylobacterota</taxon>
        <taxon>Desulfurellia</taxon>
        <taxon>Desulfurellales</taxon>
        <taxon>Desulfurellaceae</taxon>
        <taxon>Desulfurella</taxon>
    </lineage>
</organism>
<dbReference type="InterPro" id="IPR000792">
    <property type="entry name" value="Tscrpt_reg_LuxR_C"/>
</dbReference>
<dbReference type="PROSITE" id="PS50043">
    <property type="entry name" value="HTH_LUXR_2"/>
    <property type="match status" value="1"/>
</dbReference>
<feature type="modified residue" description="4-aspartylphosphate" evidence="3">
    <location>
        <position position="56"/>
    </location>
</feature>
<sequence length="216" mass="24553">MKSISIIIIDDHKILLAGLHSLLSSYKEIDVVGLASSIKDAIYIIKDKKPKIVLLDIAINGENGLNFIEQIKELSPSSKIIILTMYEDYEYFKEAINKGASGFVLKKSMDSDLIYAIKKVNSGELFAESQFISQVISNNDTQNVSAEKQLWDKLSDREKEVMVDFARGFTNREIAFKYYISEKTVSTYKTRAFEKLNIENKSDFIKFALKIGILKN</sequence>
<evidence type="ECO:0000313" key="7">
    <source>
        <dbReference type="Proteomes" id="UP000194141"/>
    </source>
</evidence>
<feature type="domain" description="Response regulatory" evidence="5">
    <location>
        <begin position="5"/>
        <end position="121"/>
    </location>
</feature>
<dbReference type="GO" id="GO:0006355">
    <property type="term" value="P:regulation of DNA-templated transcription"/>
    <property type="evidence" value="ECO:0007669"/>
    <property type="project" value="InterPro"/>
</dbReference>
<accession>A0A1X4XU96</accession>
<keyword evidence="7" id="KW-1185">Reference proteome</keyword>
<evidence type="ECO:0000313" key="6">
    <source>
        <dbReference type="EMBL" id="OSS41107.1"/>
    </source>
</evidence>
<evidence type="ECO:0000259" key="4">
    <source>
        <dbReference type="PROSITE" id="PS50043"/>
    </source>
</evidence>